<accession>A0A0X7K396</accession>
<name>A0A0X7K396_9PSED</name>
<dbReference type="GO" id="GO:0005737">
    <property type="term" value="C:cytoplasm"/>
    <property type="evidence" value="ECO:0007669"/>
    <property type="project" value="UniProtKB-SubCell"/>
</dbReference>
<proteinExistence type="inferred from homology"/>
<dbReference type="InterPro" id="IPR012842">
    <property type="entry name" value="T3SS_SctL/SctL2"/>
</dbReference>
<keyword evidence="4" id="KW-0653">Protein transport</keyword>
<gene>
    <name evidence="7" type="ORF">AWV77_13825</name>
</gene>
<dbReference type="Pfam" id="PF06188">
    <property type="entry name" value="HrpE"/>
    <property type="match status" value="1"/>
</dbReference>
<keyword evidence="3" id="KW-0963">Cytoplasm</keyword>
<protein>
    <submittedName>
        <fullName evidence="7">Type III secretion protein</fullName>
    </submittedName>
</protein>
<keyword evidence="2" id="KW-0813">Transport</keyword>
<evidence type="ECO:0000256" key="3">
    <source>
        <dbReference type="ARBA" id="ARBA00022490"/>
    </source>
</evidence>
<evidence type="ECO:0000256" key="2">
    <source>
        <dbReference type="ARBA" id="ARBA00022448"/>
    </source>
</evidence>
<dbReference type="EMBL" id="LRMR01000016">
    <property type="protein sequence ID" value="KWU50191.1"/>
    <property type="molecule type" value="Genomic_DNA"/>
</dbReference>
<evidence type="ECO:0000256" key="1">
    <source>
        <dbReference type="ARBA" id="ARBA00004496"/>
    </source>
</evidence>
<dbReference type="OrthoDB" id="6629448at2"/>
<evidence type="ECO:0000256" key="4">
    <source>
        <dbReference type="ARBA" id="ARBA00022927"/>
    </source>
</evidence>
<organism evidence="7 8">
    <name type="scientific">Pseudomonas palleroniana</name>
    <dbReference type="NCBI Taxonomy" id="191390"/>
    <lineage>
        <taxon>Bacteria</taxon>
        <taxon>Pseudomonadati</taxon>
        <taxon>Pseudomonadota</taxon>
        <taxon>Gammaproteobacteria</taxon>
        <taxon>Pseudomonadales</taxon>
        <taxon>Pseudomonadaceae</taxon>
        <taxon>Pseudomonas</taxon>
    </lineage>
</organism>
<dbReference type="GO" id="GO:0030254">
    <property type="term" value="P:protein secretion by the type III secretion system"/>
    <property type="evidence" value="ECO:0007669"/>
    <property type="project" value="InterPro"/>
</dbReference>
<evidence type="ECO:0000313" key="7">
    <source>
        <dbReference type="EMBL" id="KWU50191.1"/>
    </source>
</evidence>
<dbReference type="NCBIfam" id="TIGR02499">
    <property type="entry name" value="HrpE_YscL_not"/>
    <property type="match status" value="1"/>
</dbReference>
<evidence type="ECO:0000313" key="8">
    <source>
        <dbReference type="Proteomes" id="UP000067111"/>
    </source>
</evidence>
<feature type="coiled-coil region" evidence="6">
    <location>
        <begin position="29"/>
        <end position="56"/>
    </location>
</feature>
<dbReference type="InterPro" id="IPR009335">
    <property type="entry name" value="T3SS_HrpE/ATPase_suE"/>
</dbReference>
<comment type="caution">
    <text evidence="7">The sequence shown here is derived from an EMBL/GenBank/DDBJ whole genome shotgun (WGS) entry which is preliminary data.</text>
</comment>
<dbReference type="Proteomes" id="UP000067111">
    <property type="component" value="Unassembled WGS sequence"/>
</dbReference>
<keyword evidence="6" id="KW-0175">Coiled coil</keyword>
<comment type="similarity">
    <text evidence="5">Belongs to the SctL stator family.</text>
</comment>
<dbReference type="AlphaFoldDB" id="A0A0X7K396"/>
<reference evidence="8" key="1">
    <citation type="submission" date="2016-01" db="EMBL/GenBank/DDBJ databases">
        <authorList>
            <person name="Gamez R.M."/>
            <person name="Rodriguez F."/>
            <person name="Bernal J.F."/>
            <person name="Agarwala R."/>
            <person name="Landsman D."/>
            <person name="Marino-Ramirez L."/>
        </authorList>
    </citation>
    <scope>NUCLEOTIDE SEQUENCE [LARGE SCALE GENOMIC DNA]</scope>
    <source>
        <strain evidence="8">Ps006</strain>
    </source>
</reference>
<evidence type="ECO:0000256" key="5">
    <source>
        <dbReference type="ARBA" id="ARBA00024335"/>
    </source>
</evidence>
<sequence length="196" mass="22370">MLCRRKIELSMPTASLPHALIPRAVLADSRQAEQLLENAQAQADALLRQAQAHSEQLLEQAQVEFWQRANRQLERWEMERQAICERLEQIATSVTNQALISLLELTPPAERLSALLKKLLNTQVPAIAANLVCHPQDHVQVEQWLQLHTEAPWCLRLDDSLAAETLILETEEGRFHIEWRSTVDSLLLLEPVSRGR</sequence>
<comment type="subcellular location">
    <subcellularLocation>
        <location evidence="1">Cytoplasm</location>
    </subcellularLocation>
</comment>
<evidence type="ECO:0000256" key="6">
    <source>
        <dbReference type="SAM" id="Coils"/>
    </source>
</evidence>